<protein>
    <submittedName>
        <fullName evidence="2">Lachesin-like protein</fullName>
    </submittedName>
</protein>
<dbReference type="SUPFAM" id="SSF48726">
    <property type="entry name" value="Immunoglobulin"/>
    <property type="match status" value="1"/>
</dbReference>
<evidence type="ECO:0000313" key="3">
    <source>
        <dbReference type="Proteomes" id="UP000285301"/>
    </source>
</evidence>
<organism evidence="2 3">
    <name type="scientific">Dinothrombium tinctorium</name>
    <dbReference type="NCBI Taxonomy" id="1965070"/>
    <lineage>
        <taxon>Eukaryota</taxon>
        <taxon>Metazoa</taxon>
        <taxon>Ecdysozoa</taxon>
        <taxon>Arthropoda</taxon>
        <taxon>Chelicerata</taxon>
        <taxon>Arachnida</taxon>
        <taxon>Acari</taxon>
        <taxon>Acariformes</taxon>
        <taxon>Trombidiformes</taxon>
        <taxon>Prostigmata</taxon>
        <taxon>Anystina</taxon>
        <taxon>Parasitengona</taxon>
        <taxon>Trombidioidea</taxon>
        <taxon>Trombidiidae</taxon>
        <taxon>Dinothrombium</taxon>
    </lineage>
</organism>
<reference evidence="2 3" key="1">
    <citation type="journal article" date="2018" name="Gigascience">
        <title>Genomes of trombidid mites reveal novel predicted allergens and laterally-transferred genes associated with secondary metabolism.</title>
        <authorList>
            <person name="Dong X."/>
            <person name="Chaisiri K."/>
            <person name="Xia D."/>
            <person name="Armstrong S.D."/>
            <person name="Fang Y."/>
            <person name="Donnelly M.J."/>
            <person name="Kadowaki T."/>
            <person name="McGarry J.W."/>
            <person name="Darby A.C."/>
            <person name="Makepeace B.L."/>
        </authorList>
    </citation>
    <scope>NUCLEOTIDE SEQUENCE [LARGE SCALE GENOMIC DNA]</scope>
    <source>
        <strain evidence="2">UoL-WK</strain>
    </source>
</reference>
<dbReference type="Pfam" id="PF07679">
    <property type="entry name" value="I-set"/>
    <property type="match status" value="1"/>
</dbReference>
<dbReference type="Proteomes" id="UP000285301">
    <property type="component" value="Unassembled WGS sequence"/>
</dbReference>
<dbReference type="PANTHER" id="PTHR23279">
    <property type="entry name" value="DEFECTIVE PROBOSCIS EXTENSION RESPONSE DPR -RELATED"/>
    <property type="match status" value="1"/>
</dbReference>
<keyword evidence="3" id="KW-1185">Reference proteome</keyword>
<dbReference type="Gene3D" id="2.60.40.10">
    <property type="entry name" value="Immunoglobulins"/>
    <property type="match status" value="1"/>
</dbReference>
<dbReference type="InterPro" id="IPR013783">
    <property type="entry name" value="Ig-like_fold"/>
</dbReference>
<name>A0A3S3PKE0_9ACAR</name>
<proteinExistence type="predicted"/>
<evidence type="ECO:0000259" key="1">
    <source>
        <dbReference type="PROSITE" id="PS50835"/>
    </source>
</evidence>
<dbReference type="EMBL" id="NCKU01000123">
    <property type="protein sequence ID" value="RWS17068.1"/>
    <property type="molecule type" value="Genomic_DNA"/>
</dbReference>
<dbReference type="PANTHER" id="PTHR23279:SF36">
    <property type="entry name" value="DEFECTIVE PROBOSCIS EXTENSION RESPONSE 9, ISOFORM A"/>
    <property type="match status" value="1"/>
</dbReference>
<dbReference type="InterPro" id="IPR013098">
    <property type="entry name" value="Ig_I-set"/>
</dbReference>
<dbReference type="PROSITE" id="PS50835">
    <property type="entry name" value="IG_LIKE"/>
    <property type="match status" value="1"/>
</dbReference>
<evidence type="ECO:0000313" key="2">
    <source>
        <dbReference type="EMBL" id="RWS17068.1"/>
    </source>
</evidence>
<dbReference type="InterPro" id="IPR003599">
    <property type="entry name" value="Ig_sub"/>
</dbReference>
<dbReference type="InterPro" id="IPR007110">
    <property type="entry name" value="Ig-like_dom"/>
</dbReference>
<dbReference type="SMART" id="SM00409">
    <property type="entry name" value="IG"/>
    <property type="match status" value="1"/>
</dbReference>
<dbReference type="GO" id="GO:0050808">
    <property type="term" value="P:synapse organization"/>
    <property type="evidence" value="ECO:0007669"/>
    <property type="project" value="TreeGrafter"/>
</dbReference>
<dbReference type="InterPro" id="IPR036179">
    <property type="entry name" value="Ig-like_dom_sf"/>
</dbReference>
<gene>
    <name evidence="2" type="ORF">B4U79_17845</name>
</gene>
<dbReference type="STRING" id="1965070.A0A3S3PKE0"/>
<dbReference type="GO" id="GO:0032589">
    <property type="term" value="C:neuron projection membrane"/>
    <property type="evidence" value="ECO:0007669"/>
    <property type="project" value="TreeGrafter"/>
</dbReference>
<dbReference type="AlphaFoldDB" id="A0A3S3PKE0"/>
<dbReference type="InterPro" id="IPR037448">
    <property type="entry name" value="Zig-8"/>
</dbReference>
<sequence length="160" mass="18201">MFQTYNLIWKLLKLTICTVFVLAYLQINVLADENSEAPRFVRPMRNVTVPIGGKATFDCDIKNAKSVVVSWFRRDKNIVLAVAGYLIKRDPRYRIGRSSPESYFFQIKNVRESDVGQYECQLGTSPPQNTSAFLNIGGKNLSTTDFKLAFTKFGLSLFIQ</sequence>
<dbReference type="OrthoDB" id="10012075at2759"/>
<feature type="domain" description="Ig-like" evidence="1">
    <location>
        <begin position="38"/>
        <end position="131"/>
    </location>
</feature>
<accession>A0A3S3PKE0</accession>
<comment type="caution">
    <text evidence="2">The sequence shown here is derived from an EMBL/GenBank/DDBJ whole genome shotgun (WGS) entry which is preliminary data.</text>
</comment>